<evidence type="ECO:0000313" key="5">
    <source>
        <dbReference type="EMBL" id="AMB49149.1"/>
    </source>
</evidence>
<dbReference type="PANTHER" id="PTHR10724">
    <property type="entry name" value="30S RIBOSOMAL PROTEIN S1"/>
    <property type="match status" value="1"/>
</dbReference>
<evidence type="ECO:0000256" key="2">
    <source>
        <dbReference type="ARBA" id="ARBA00022980"/>
    </source>
</evidence>
<comment type="similarity">
    <text evidence="1">Belongs to the bacterial ribosomal protein bS1 family.</text>
</comment>
<geneLocation type="plastid" evidence="5"/>
<dbReference type="RefSeq" id="YP_009227399.1">
    <property type="nucleotide sequence ID" value="NC_029134.1"/>
</dbReference>
<dbReference type="Gene3D" id="2.40.50.140">
    <property type="entry name" value="Nucleic acid-binding proteins"/>
    <property type="match status" value="2"/>
</dbReference>
<dbReference type="InterPro" id="IPR050437">
    <property type="entry name" value="Ribos_protein_bS1-like"/>
</dbReference>
<dbReference type="GeneID" id="26830966"/>
<accession>A0A0Y0KGV8</accession>
<dbReference type="GO" id="GO:0003735">
    <property type="term" value="F:structural constituent of ribosome"/>
    <property type="evidence" value="ECO:0007669"/>
    <property type="project" value="TreeGrafter"/>
</dbReference>
<evidence type="ECO:0000259" key="4">
    <source>
        <dbReference type="PROSITE" id="PS50126"/>
    </source>
</evidence>
<gene>
    <name evidence="5" type="primary">rps1</name>
</gene>
<dbReference type="SUPFAM" id="SSF50249">
    <property type="entry name" value="Nucleic acid-binding proteins"/>
    <property type="match status" value="2"/>
</dbReference>
<feature type="domain" description="S1 motif" evidence="4">
    <location>
        <begin position="27"/>
        <end position="95"/>
    </location>
</feature>
<dbReference type="InterPro" id="IPR012340">
    <property type="entry name" value="NA-bd_OB-fold"/>
</dbReference>
<evidence type="ECO:0000256" key="1">
    <source>
        <dbReference type="ARBA" id="ARBA00006767"/>
    </source>
</evidence>
<protein>
    <submittedName>
        <fullName evidence="5">Ribosomal protein S1</fullName>
    </submittedName>
</protein>
<dbReference type="InterPro" id="IPR003029">
    <property type="entry name" value="S1_domain"/>
</dbReference>
<dbReference type="GO" id="GO:0006412">
    <property type="term" value="P:translation"/>
    <property type="evidence" value="ECO:0007669"/>
    <property type="project" value="TreeGrafter"/>
</dbReference>
<dbReference type="PROSITE" id="PS50126">
    <property type="entry name" value="S1"/>
    <property type="match status" value="2"/>
</dbReference>
<keyword evidence="2 5" id="KW-0689">Ribosomal protein</keyword>
<dbReference type="EMBL" id="KU500638">
    <property type="protein sequence ID" value="AMB49149.1"/>
    <property type="molecule type" value="Genomic_DNA"/>
</dbReference>
<dbReference type="GO" id="GO:0005840">
    <property type="term" value="C:ribosome"/>
    <property type="evidence" value="ECO:0007669"/>
    <property type="project" value="UniProtKB-KW"/>
</dbReference>
<sequence>MSIITSRFNFNKFGLLLSKHSYQIKKNDILAGILIGLEPNYALIDLGLERICFLPLKEFSLSKITNTEELLNINFIAEFLILDIKKNKRIIVSLKRVKYIYLWNRLRQLDFTNMIIYAKIGNSLGRGKLVSFNDLCFFILNANIPKYYRRTSNPNLFTPFKFLEIKDSFHIAHISSTSAVFSKVNKNLIVGSLYLGNIVSIKEFGIFINILGVKCLAHISEICQNQALDLTSFYSRGDQLLFKIVSKDIERGKISITLEN</sequence>
<dbReference type="AlphaFoldDB" id="A0A0Y0KGV8"/>
<dbReference type="GO" id="GO:1990904">
    <property type="term" value="C:ribonucleoprotein complex"/>
    <property type="evidence" value="ECO:0007669"/>
    <property type="project" value="UniProtKB-KW"/>
</dbReference>
<dbReference type="Pfam" id="PF00575">
    <property type="entry name" value="S1"/>
    <property type="match status" value="2"/>
</dbReference>
<proteinExistence type="inferred from homology"/>
<dbReference type="GO" id="GO:0003729">
    <property type="term" value="F:mRNA binding"/>
    <property type="evidence" value="ECO:0007669"/>
    <property type="project" value="TreeGrafter"/>
</dbReference>
<dbReference type="PANTHER" id="PTHR10724:SF7">
    <property type="entry name" value="SMALL RIBOSOMAL SUBUNIT PROTEIN BS1C"/>
    <property type="match status" value="1"/>
</dbReference>
<evidence type="ECO:0000256" key="3">
    <source>
        <dbReference type="ARBA" id="ARBA00023274"/>
    </source>
</evidence>
<name>A0A0Y0KGV8_9PHAE</name>
<keyword evidence="5" id="KW-0934">Plastid</keyword>
<keyword evidence="3" id="KW-0687">Ribonucleoprotein</keyword>
<reference evidence="5" key="1">
    <citation type="submission" date="2016-01" db="EMBL/GenBank/DDBJ databases">
        <title>The complete plastid genome of Sargassum thunbergii (Fucales, Phaeophyceae).</title>
        <authorList>
            <person name="Yang J.H."/>
        </authorList>
    </citation>
    <scope>NUCLEOTIDE SEQUENCE</scope>
</reference>
<feature type="domain" description="S1 motif" evidence="4">
    <location>
        <begin position="191"/>
        <end position="259"/>
    </location>
</feature>
<dbReference type="SMART" id="SM00316">
    <property type="entry name" value="S1"/>
    <property type="match status" value="2"/>
</dbReference>
<organism evidence="5">
    <name type="scientific">Sargassum thunbergii</name>
    <dbReference type="NCBI Taxonomy" id="127542"/>
    <lineage>
        <taxon>Eukaryota</taxon>
        <taxon>Sar</taxon>
        <taxon>Stramenopiles</taxon>
        <taxon>Ochrophyta</taxon>
        <taxon>PX clade</taxon>
        <taxon>Phaeophyceae</taxon>
        <taxon>Fucales</taxon>
        <taxon>Sargassaceae</taxon>
        <taxon>Sargassum</taxon>
    </lineage>
</organism>